<comment type="caution">
    <text evidence="2">The sequence shown here is derived from an EMBL/GenBank/DDBJ whole genome shotgun (WGS) entry which is preliminary data.</text>
</comment>
<protein>
    <recommendedName>
        <fullName evidence="1">DUF8180 domain-containing protein</fullName>
    </recommendedName>
</protein>
<evidence type="ECO:0000313" key="2">
    <source>
        <dbReference type="EMBL" id="MBC8199373.1"/>
    </source>
</evidence>
<evidence type="ECO:0000313" key="3">
    <source>
        <dbReference type="Proteomes" id="UP000603545"/>
    </source>
</evidence>
<accession>A0A8J6N4W2</accession>
<gene>
    <name evidence="2" type="ORF">H8E80_04915</name>
</gene>
<proteinExistence type="predicted"/>
<dbReference type="InterPro" id="IPR058493">
    <property type="entry name" value="DUF8180"/>
</dbReference>
<feature type="domain" description="DUF8180" evidence="1">
    <location>
        <begin position="8"/>
        <end position="65"/>
    </location>
</feature>
<organism evidence="2 3">
    <name type="scientific">Candidatus Desulfaltia bathyphila</name>
    <dbReference type="NCBI Taxonomy" id="2841697"/>
    <lineage>
        <taxon>Bacteria</taxon>
        <taxon>Pseudomonadati</taxon>
        <taxon>Thermodesulfobacteriota</taxon>
        <taxon>Desulfobacteria</taxon>
        <taxon>Desulfobacterales</taxon>
        <taxon>Desulfobacterales incertae sedis</taxon>
        <taxon>Candidatus Desulfaltia</taxon>
    </lineage>
</organism>
<sequence>MDFIEKTRIRLENWITHNDHHQEEYEMLAEQLETARKNKSSEQVKEMIKMTVKSNECLRKALKTLD</sequence>
<dbReference type="Pfam" id="PF26551">
    <property type="entry name" value="DUF8180"/>
    <property type="match status" value="1"/>
</dbReference>
<dbReference type="EMBL" id="JACNLL010000048">
    <property type="protein sequence ID" value="MBC8199373.1"/>
    <property type="molecule type" value="Genomic_DNA"/>
</dbReference>
<dbReference type="Proteomes" id="UP000603545">
    <property type="component" value="Unassembled WGS sequence"/>
</dbReference>
<evidence type="ECO:0000259" key="1">
    <source>
        <dbReference type="Pfam" id="PF26551"/>
    </source>
</evidence>
<reference evidence="2 3" key="1">
    <citation type="submission" date="2020-08" db="EMBL/GenBank/DDBJ databases">
        <title>Bridging the membrane lipid divide: bacteria of the FCB group superphylum have the potential to synthesize archaeal ether lipids.</title>
        <authorList>
            <person name="Villanueva L."/>
            <person name="Von Meijenfeldt F.A.B."/>
            <person name="Westbye A.B."/>
            <person name="Yadav S."/>
            <person name="Hopmans E.C."/>
            <person name="Dutilh B.E."/>
            <person name="Sinninghe Damste J.S."/>
        </authorList>
    </citation>
    <scope>NUCLEOTIDE SEQUENCE [LARGE SCALE GENOMIC DNA]</scope>
    <source>
        <strain evidence="2">NIOZ-UU82</strain>
    </source>
</reference>
<name>A0A8J6N4W2_9BACT</name>
<dbReference type="AlphaFoldDB" id="A0A8J6N4W2"/>